<proteinExistence type="predicted"/>
<sequence length="265" mass="29622">MTPRNVLRRLSQRFRRTKMLPISSDQLPTLIPAIQISTASTSQDLTPQPSMSRPCVSDVEYIHHLSNFLNSYDGRLEARLSPLLYACFCASLASDDKRVEELNGIIREDFHGAEQVYNAFSARYGKMGAKEVSRVVERMGFRGDEMAGLAERWKGFIGTMEMESLRTFVDGEGGSDKRPAEGKELGKIAERMVYRRGSELFLPETVGSVNFTVSTETTVSGDEGRRDAQAARTAAVDGDLDVMGGIERRMWWELLLAGISSHYHD</sequence>
<reference evidence="1" key="1">
    <citation type="journal article" date="2020" name="Stud. Mycol.">
        <title>101 Dothideomycetes genomes: a test case for predicting lifestyles and emergence of pathogens.</title>
        <authorList>
            <person name="Haridas S."/>
            <person name="Albert R."/>
            <person name="Binder M."/>
            <person name="Bloem J."/>
            <person name="Labutti K."/>
            <person name="Salamov A."/>
            <person name="Andreopoulos B."/>
            <person name="Baker S."/>
            <person name="Barry K."/>
            <person name="Bills G."/>
            <person name="Bluhm B."/>
            <person name="Cannon C."/>
            <person name="Castanera R."/>
            <person name="Culley D."/>
            <person name="Daum C."/>
            <person name="Ezra D."/>
            <person name="Gonzalez J."/>
            <person name="Henrissat B."/>
            <person name="Kuo A."/>
            <person name="Liang C."/>
            <person name="Lipzen A."/>
            <person name="Lutzoni F."/>
            <person name="Magnuson J."/>
            <person name="Mondo S."/>
            <person name="Nolan M."/>
            <person name="Ohm R."/>
            <person name="Pangilinan J."/>
            <person name="Park H.-J."/>
            <person name="Ramirez L."/>
            <person name="Alfaro M."/>
            <person name="Sun H."/>
            <person name="Tritt A."/>
            <person name="Yoshinaga Y."/>
            <person name="Zwiers L.-H."/>
            <person name="Turgeon B."/>
            <person name="Goodwin S."/>
            <person name="Spatafora J."/>
            <person name="Crous P."/>
            <person name="Grigoriev I."/>
        </authorList>
    </citation>
    <scope>NUCLEOTIDE SEQUENCE</scope>
    <source>
        <strain evidence="1">CBS 473.64</strain>
    </source>
</reference>
<organism evidence="1 2">
    <name type="scientific">Massarina eburnea CBS 473.64</name>
    <dbReference type="NCBI Taxonomy" id="1395130"/>
    <lineage>
        <taxon>Eukaryota</taxon>
        <taxon>Fungi</taxon>
        <taxon>Dikarya</taxon>
        <taxon>Ascomycota</taxon>
        <taxon>Pezizomycotina</taxon>
        <taxon>Dothideomycetes</taxon>
        <taxon>Pleosporomycetidae</taxon>
        <taxon>Pleosporales</taxon>
        <taxon>Massarineae</taxon>
        <taxon>Massarinaceae</taxon>
        <taxon>Massarina</taxon>
    </lineage>
</organism>
<protein>
    <submittedName>
        <fullName evidence="1">Uncharacterized protein</fullName>
    </submittedName>
</protein>
<dbReference type="OrthoDB" id="10537204at2759"/>
<name>A0A6A6SHX1_9PLEO</name>
<dbReference type="Proteomes" id="UP000799753">
    <property type="component" value="Unassembled WGS sequence"/>
</dbReference>
<dbReference type="AlphaFoldDB" id="A0A6A6SHX1"/>
<dbReference type="EMBL" id="MU006776">
    <property type="protein sequence ID" value="KAF2646541.1"/>
    <property type="molecule type" value="Genomic_DNA"/>
</dbReference>
<evidence type="ECO:0000313" key="2">
    <source>
        <dbReference type="Proteomes" id="UP000799753"/>
    </source>
</evidence>
<keyword evidence="2" id="KW-1185">Reference proteome</keyword>
<evidence type="ECO:0000313" key="1">
    <source>
        <dbReference type="EMBL" id="KAF2646541.1"/>
    </source>
</evidence>
<accession>A0A6A6SHX1</accession>
<gene>
    <name evidence="1" type="ORF">P280DRAFT_13569</name>
</gene>